<evidence type="ECO:0000256" key="3">
    <source>
        <dbReference type="ARBA" id="ARBA00022692"/>
    </source>
</evidence>
<evidence type="ECO:0000313" key="11">
    <source>
        <dbReference type="EMBL" id="KAK7800814.1"/>
    </source>
</evidence>
<protein>
    <submittedName>
        <fullName evidence="11">Uncharacterized protein</fullName>
    </submittedName>
</protein>
<dbReference type="EMBL" id="JBBHLL010000533">
    <property type="protein sequence ID" value="KAK7800814.1"/>
    <property type="molecule type" value="Genomic_DNA"/>
</dbReference>
<gene>
    <name evidence="11" type="ORF">U0070_008004</name>
</gene>
<dbReference type="Proteomes" id="UP001488838">
    <property type="component" value="Unassembled WGS sequence"/>
</dbReference>
<accession>A0AAW0HD40</accession>
<name>A0AAW0HD40_MYOGA</name>
<keyword evidence="2" id="KW-1003">Cell membrane</keyword>
<evidence type="ECO:0000256" key="6">
    <source>
        <dbReference type="ARBA" id="ARBA00023136"/>
    </source>
</evidence>
<keyword evidence="12" id="KW-1185">Reference proteome</keyword>
<evidence type="ECO:0000256" key="4">
    <source>
        <dbReference type="ARBA" id="ARBA00022989"/>
    </source>
</evidence>
<evidence type="ECO:0000256" key="8">
    <source>
        <dbReference type="ARBA" id="ARBA00023224"/>
    </source>
</evidence>
<keyword evidence="6 10" id="KW-0472">Membrane</keyword>
<evidence type="ECO:0000256" key="10">
    <source>
        <dbReference type="SAM" id="Phobius"/>
    </source>
</evidence>
<evidence type="ECO:0000313" key="12">
    <source>
        <dbReference type="Proteomes" id="UP001488838"/>
    </source>
</evidence>
<dbReference type="GO" id="GO:0004930">
    <property type="term" value="F:G protein-coupled receptor activity"/>
    <property type="evidence" value="ECO:0007669"/>
    <property type="project" value="UniProtKB-KW"/>
</dbReference>
<keyword evidence="8" id="KW-0807">Transducer</keyword>
<comment type="subcellular location">
    <subcellularLocation>
        <location evidence="1">Cell membrane</location>
        <topology evidence="1">Multi-pass membrane protein</topology>
    </subcellularLocation>
</comment>
<reference evidence="11 12" key="1">
    <citation type="journal article" date="2023" name="bioRxiv">
        <title>Conserved and derived expression patterns and positive selection on dental genes reveal complex evolutionary context of ever-growing rodent molars.</title>
        <authorList>
            <person name="Calamari Z.T."/>
            <person name="Song A."/>
            <person name="Cohen E."/>
            <person name="Akter M."/>
            <person name="Roy R.D."/>
            <person name="Hallikas O."/>
            <person name="Christensen M.M."/>
            <person name="Li P."/>
            <person name="Marangoni P."/>
            <person name="Jernvall J."/>
            <person name="Klein O.D."/>
        </authorList>
    </citation>
    <scope>NUCLEOTIDE SEQUENCE [LARGE SCALE GENOMIC DNA]</scope>
    <source>
        <strain evidence="11">V071</strain>
    </source>
</reference>
<dbReference type="GO" id="GO:0005886">
    <property type="term" value="C:plasma membrane"/>
    <property type="evidence" value="ECO:0007669"/>
    <property type="project" value="UniProtKB-SubCell"/>
</dbReference>
<sequence>MKEKWSTSGDFLSMDANFSTWETTITAPNGSIYSYYSHCDIMEIVMHYLSLLFALVGIAGNAIAICANPIIYFCIGSIRHRRSQRKSLKLFLQRAFQDTPEKEGGERACSRVTEEHETL</sequence>
<keyword evidence="4 10" id="KW-1133">Transmembrane helix</keyword>
<dbReference type="PANTHER" id="PTHR11334:SF29">
    <property type="entry name" value="MAS-RELATED G-PROTEIN COUPLED RECEPTOR MEMBER X2"/>
    <property type="match status" value="1"/>
</dbReference>
<keyword evidence="7" id="KW-0675">Receptor</keyword>
<dbReference type="InterPro" id="IPR026234">
    <property type="entry name" value="MRGPCRFAMILY"/>
</dbReference>
<keyword evidence="5" id="KW-0297">G-protein coupled receptor</keyword>
<evidence type="ECO:0000256" key="9">
    <source>
        <dbReference type="SAM" id="MobiDB-lite"/>
    </source>
</evidence>
<evidence type="ECO:0000256" key="7">
    <source>
        <dbReference type="ARBA" id="ARBA00023170"/>
    </source>
</evidence>
<dbReference type="AlphaFoldDB" id="A0AAW0HD40"/>
<organism evidence="11 12">
    <name type="scientific">Myodes glareolus</name>
    <name type="common">Bank vole</name>
    <name type="synonym">Clethrionomys glareolus</name>
    <dbReference type="NCBI Taxonomy" id="447135"/>
    <lineage>
        <taxon>Eukaryota</taxon>
        <taxon>Metazoa</taxon>
        <taxon>Chordata</taxon>
        <taxon>Craniata</taxon>
        <taxon>Vertebrata</taxon>
        <taxon>Euteleostomi</taxon>
        <taxon>Mammalia</taxon>
        <taxon>Eutheria</taxon>
        <taxon>Euarchontoglires</taxon>
        <taxon>Glires</taxon>
        <taxon>Rodentia</taxon>
        <taxon>Myomorpha</taxon>
        <taxon>Muroidea</taxon>
        <taxon>Cricetidae</taxon>
        <taxon>Arvicolinae</taxon>
        <taxon>Myodes</taxon>
    </lineage>
</organism>
<evidence type="ECO:0000256" key="1">
    <source>
        <dbReference type="ARBA" id="ARBA00004651"/>
    </source>
</evidence>
<evidence type="ECO:0000256" key="2">
    <source>
        <dbReference type="ARBA" id="ARBA00022475"/>
    </source>
</evidence>
<keyword evidence="3 10" id="KW-0812">Transmembrane</keyword>
<comment type="caution">
    <text evidence="11">The sequence shown here is derived from an EMBL/GenBank/DDBJ whole genome shotgun (WGS) entry which is preliminary data.</text>
</comment>
<evidence type="ECO:0000256" key="5">
    <source>
        <dbReference type="ARBA" id="ARBA00023040"/>
    </source>
</evidence>
<feature type="region of interest" description="Disordered" evidence="9">
    <location>
        <begin position="100"/>
        <end position="119"/>
    </location>
</feature>
<proteinExistence type="predicted"/>
<dbReference type="PANTHER" id="PTHR11334">
    <property type="entry name" value="MAS-RELATED G-PROTEIN COUPLED RECEPTOR"/>
    <property type="match status" value="1"/>
</dbReference>
<feature type="transmembrane region" description="Helical" evidence="10">
    <location>
        <begin position="51"/>
        <end position="75"/>
    </location>
</feature>